<keyword evidence="6" id="KW-0175">Coiled coil</keyword>
<dbReference type="GO" id="GO:0005802">
    <property type="term" value="C:trans-Golgi network"/>
    <property type="evidence" value="ECO:0007669"/>
    <property type="project" value="UniProtKB-ARBA"/>
</dbReference>
<comment type="subunit">
    <text evidence="2">Component of the ESCRT-0 complex composed of HSE1 and VPS27.</text>
</comment>
<dbReference type="Pfam" id="PF18308">
    <property type="entry name" value="GGA_N-GAT"/>
    <property type="match status" value="1"/>
</dbReference>
<feature type="compositionally biased region" description="Pro residues" evidence="9">
    <location>
        <begin position="455"/>
        <end position="469"/>
    </location>
</feature>
<evidence type="ECO:0000256" key="8">
    <source>
        <dbReference type="ARBA" id="ARBA00065344"/>
    </source>
</evidence>
<dbReference type="SUPFAM" id="SSF49348">
    <property type="entry name" value="Clathrin adaptor appendage domain"/>
    <property type="match status" value="1"/>
</dbReference>
<dbReference type="GO" id="GO:0035091">
    <property type="term" value="F:phosphatidylinositol binding"/>
    <property type="evidence" value="ECO:0007669"/>
    <property type="project" value="InterPro"/>
</dbReference>
<reference evidence="13" key="1">
    <citation type="journal article" date="2023" name="Mol. Phylogenet. Evol.">
        <title>Genome-scale phylogeny and comparative genomics of the fungal order Sordariales.</title>
        <authorList>
            <person name="Hensen N."/>
            <person name="Bonometti L."/>
            <person name="Westerberg I."/>
            <person name="Brannstrom I.O."/>
            <person name="Guillou S."/>
            <person name="Cros-Aarteil S."/>
            <person name="Calhoun S."/>
            <person name="Haridas S."/>
            <person name="Kuo A."/>
            <person name="Mondo S."/>
            <person name="Pangilinan J."/>
            <person name="Riley R."/>
            <person name="LaButti K."/>
            <person name="Andreopoulos B."/>
            <person name="Lipzen A."/>
            <person name="Chen C."/>
            <person name="Yan M."/>
            <person name="Daum C."/>
            <person name="Ng V."/>
            <person name="Clum A."/>
            <person name="Steindorff A."/>
            <person name="Ohm R.A."/>
            <person name="Martin F."/>
            <person name="Silar P."/>
            <person name="Natvig D.O."/>
            <person name="Lalanne C."/>
            <person name="Gautier V."/>
            <person name="Ament-Velasquez S.L."/>
            <person name="Kruys A."/>
            <person name="Hutchinson M.I."/>
            <person name="Powell A.J."/>
            <person name="Barry K."/>
            <person name="Miller A.N."/>
            <person name="Grigoriev I.V."/>
            <person name="Debuchy R."/>
            <person name="Gladieux P."/>
            <person name="Hiltunen Thoren M."/>
            <person name="Johannesson H."/>
        </authorList>
    </citation>
    <scope>NUCLEOTIDE SEQUENCE</scope>
    <source>
        <strain evidence="13">PSN324</strain>
    </source>
</reference>
<feature type="region of interest" description="Disordered" evidence="9">
    <location>
        <begin position="444"/>
        <end position="521"/>
    </location>
</feature>
<dbReference type="PANTHER" id="PTHR47180:SF1">
    <property type="entry name" value="ADP-RIBOSYLATION FACTOR-BINDING PROTEIN GGA1-RELATED"/>
    <property type="match status" value="1"/>
</dbReference>
<evidence type="ECO:0000256" key="3">
    <source>
        <dbReference type="ARBA" id="ARBA00022448"/>
    </source>
</evidence>
<evidence type="ECO:0000259" key="10">
    <source>
        <dbReference type="PROSITE" id="PS50179"/>
    </source>
</evidence>
<dbReference type="PANTHER" id="PTHR47180">
    <property type="entry name" value="ADP-RIBOSYLATION FACTOR-BINDING PROTEIN GGA1-RELATED"/>
    <property type="match status" value="1"/>
</dbReference>
<dbReference type="CDD" id="cd16998">
    <property type="entry name" value="VHS_GGA_fungi"/>
    <property type="match status" value="1"/>
</dbReference>
<dbReference type="InterPro" id="IPR052653">
    <property type="entry name" value="ARF-binding"/>
</dbReference>
<dbReference type="GO" id="GO:0006896">
    <property type="term" value="P:Golgi to vacuole transport"/>
    <property type="evidence" value="ECO:0007669"/>
    <property type="project" value="TreeGrafter"/>
</dbReference>
<feature type="domain" description="VHS" evidence="10">
    <location>
        <begin position="32"/>
        <end position="168"/>
    </location>
</feature>
<dbReference type="PROSITE" id="PS50180">
    <property type="entry name" value="GAE"/>
    <property type="match status" value="1"/>
</dbReference>
<evidence type="ECO:0000313" key="13">
    <source>
        <dbReference type="EMBL" id="KAK4463326.1"/>
    </source>
</evidence>
<dbReference type="Pfam" id="PF02883">
    <property type="entry name" value="Alpha_adaptinC2"/>
    <property type="match status" value="1"/>
</dbReference>
<name>A0AAV9HW74_9PEZI</name>
<dbReference type="InterPro" id="IPR041198">
    <property type="entry name" value="GGA_N-GAT"/>
</dbReference>
<dbReference type="GO" id="GO:0043328">
    <property type="term" value="P:protein transport to vacuole involved in ubiquitin-dependent protein catabolic process via the multivesicular body sorting pathway"/>
    <property type="evidence" value="ECO:0007669"/>
    <property type="project" value="TreeGrafter"/>
</dbReference>
<feature type="region of interest" description="Disordered" evidence="9">
    <location>
        <begin position="365"/>
        <end position="385"/>
    </location>
</feature>
<dbReference type="Proteomes" id="UP001321749">
    <property type="component" value="Unassembled WGS sequence"/>
</dbReference>
<evidence type="ECO:0000256" key="4">
    <source>
        <dbReference type="ARBA" id="ARBA00022927"/>
    </source>
</evidence>
<dbReference type="FunFam" id="1.20.5.170:FF:000024">
    <property type="entry name" value="VHS domain-containing protein"/>
    <property type="match status" value="1"/>
</dbReference>
<gene>
    <name evidence="13" type="ORF">QBC42DRAFT_223181</name>
</gene>
<dbReference type="PROSITE" id="PS50909">
    <property type="entry name" value="GAT"/>
    <property type="match status" value="1"/>
</dbReference>
<evidence type="ECO:0000256" key="2">
    <source>
        <dbReference type="ARBA" id="ARBA00011446"/>
    </source>
</evidence>
<feature type="compositionally biased region" description="Low complexity" evidence="9">
    <location>
        <begin position="478"/>
        <end position="497"/>
    </location>
</feature>
<feature type="region of interest" description="Disordered" evidence="9">
    <location>
        <begin position="1"/>
        <end position="22"/>
    </location>
</feature>
<evidence type="ECO:0000256" key="5">
    <source>
        <dbReference type="ARBA" id="ARBA00023034"/>
    </source>
</evidence>
<keyword evidence="5" id="KW-0333">Golgi apparatus</keyword>
<dbReference type="InterPro" id="IPR008152">
    <property type="entry name" value="Clathrin_a/b/g-adaptin_app_Ig"/>
</dbReference>
<comment type="subcellular location">
    <subcellularLocation>
        <location evidence="1">Golgi apparatus</location>
        <location evidence="1">trans-Golgi network</location>
    </subcellularLocation>
</comment>
<dbReference type="FunFam" id="1.20.58.160:FF:000003">
    <property type="entry name" value="VHS domain protein"/>
    <property type="match status" value="1"/>
</dbReference>
<sequence length="641" mass="69326">MEAASARYAARDRWGDPGQPAPSQLQRFIQAACSPENYEPNLALNLEISDLINAKKGSTPREAAMAIVNYINHRNPNVSLLALNLLDICVKNCGYPFHLQISTKEFLNELVRRFPERPPIRPSRVQQKILEAIEEWRKTICETSRYKEDLGFIRDMHRLLSYKGYTFPEIRREDAAVLNPSDNLKSAEEMEEEEREAQSAKLQELIRRGTPEDLREANQLMKVMAGYDTRSKVDYRAKAAEEVGKIQQKARLLEERLAQFKPGDKIVDGDVFSELASALSSAQPKIQKMCEEESDDHEAVAKLLEINDSIHRTFERYRLLKKGDIEGANKLAQGAPISTSTAGGSSSAGKGAAAELSLIDFDDTAGTNGSGAGQTAPSTGGVENDLLGLSMSDAPSDFGPGGGIALGFGANTNIPGPALLSSVTQNSTARAASPAPAFSGFASFTSAPSSQSNTPKPPSGFASPPPPKPVTSDPFAQLASLGSSPAPGPAAVAAAASNDDDEWNFSSALPPEAPAPSQPREHKIVVSSTNLKIDLIANRTVNTDPSLSLLFLFSNNTAQPVSELHFQLAVTKGYELELKPQSGRNLAPKQSQGVKQAIKVWHAGGNRTQKVETIKMRWRISYKVGSEVQQEMGEIGEFTVA</sequence>
<dbReference type="InterPro" id="IPR013041">
    <property type="entry name" value="Clathrin_app_Ig-like_sf"/>
</dbReference>
<protein>
    <submittedName>
        <fullName evidence="13">VHS domain-containing protein</fullName>
    </submittedName>
</protein>
<dbReference type="Pfam" id="PF00790">
    <property type="entry name" value="VHS"/>
    <property type="match status" value="1"/>
</dbReference>
<dbReference type="InterPro" id="IPR008153">
    <property type="entry name" value="GAE_dom"/>
</dbReference>
<accession>A0AAV9HW74</accession>
<comment type="subunit">
    <text evidence="8">Binds to ARF1 and ARF2.</text>
</comment>
<feature type="domain" description="GAE" evidence="11">
    <location>
        <begin position="518"/>
        <end position="639"/>
    </location>
</feature>
<evidence type="ECO:0000259" key="11">
    <source>
        <dbReference type="PROSITE" id="PS50180"/>
    </source>
</evidence>
<dbReference type="InterPro" id="IPR004152">
    <property type="entry name" value="GAT_dom"/>
</dbReference>
<dbReference type="FunFam" id="1.25.40.90:FF:000008">
    <property type="entry name" value="VHS domain protein"/>
    <property type="match status" value="1"/>
</dbReference>
<feature type="domain" description="GAT" evidence="12">
    <location>
        <begin position="195"/>
        <end position="322"/>
    </location>
</feature>
<dbReference type="AlphaFoldDB" id="A0AAV9HW74"/>
<dbReference type="GO" id="GO:0005829">
    <property type="term" value="C:cytosol"/>
    <property type="evidence" value="ECO:0007669"/>
    <property type="project" value="GOC"/>
</dbReference>
<dbReference type="PROSITE" id="PS50179">
    <property type="entry name" value="VHS"/>
    <property type="match status" value="1"/>
</dbReference>
<dbReference type="InterPro" id="IPR008942">
    <property type="entry name" value="ENTH_VHS"/>
</dbReference>
<dbReference type="SMART" id="SM00809">
    <property type="entry name" value="Alpha_adaptinC2"/>
    <property type="match status" value="1"/>
</dbReference>
<dbReference type="SMART" id="SM00288">
    <property type="entry name" value="VHS"/>
    <property type="match status" value="1"/>
</dbReference>
<dbReference type="Gene3D" id="1.25.40.90">
    <property type="match status" value="1"/>
</dbReference>
<comment type="function">
    <text evidence="7">May play a role in the regulation of membrane traffic through the trans-Golgi network.</text>
</comment>
<evidence type="ECO:0000259" key="12">
    <source>
        <dbReference type="PROSITE" id="PS50909"/>
    </source>
</evidence>
<dbReference type="GO" id="GO:0043130">
    <property type="term" value="F:ubiquitin binding"/>
    <property type="evidence" value="ECO:0007669"/>
    <property type="project" value="InterPro"/>
</dbReference>
<reference evidence="13" key="2">
    <citation type="submission" date="2023-06" db="EMBL/GenBank/DDBJ databases">
        <authorList>
            <consortium name="Lawrence Berkeley National Laboratory"/>
            <person name="Mondo S.J."/>
            <person name="Hensen N."/>
            <person name="Bonometti L."/>
            <person name="Westerberg I."/>
            <person name="Brannstrom I.O."/>
            <person name="Guillou S."/>
            <person name="Cros-Aarteil S."/>
            <person name="Calhoun S."/>
            <person name="Haridas S."/>
            <person name="Kuo A."/>
            <person name="Pangilinan J."/>
            <person name="Riley R."/>
            <person name="Labutti K."/>
            <person name="Andreopoulos B."/>
            <person name="Lipzen A."/>
            <person name="Chen C."/>
            <person name="Yanf M."/>
            <person name="Daum C."/>
            <person name="Ng V."/>
            <person name="Clum A."/>
            <person name="Steindorff A."/>
            <person name="Ohm R."/>
            <person name="Martin F."/>
            <person name="Silar P."/>
            <person name="Natvig D."/>
            <person name="Lalanne C."/>
            <person name="Gautier V."/>
            <person name="Ament-Velasquez S.L."/>
            <person name="Kruys A."/>
            <person name="Hutchinson M.I."/>
            <person name="Powell A.J."/>
            <person name="Barry K."/>
            <person name="Miller A.N."/>
            <person name="Grigoriev I.V."/>
            <person name="Debuchy R."/>
            <person name="Gladieux P."/>
            <person name="Thoren M.H."/>
            <person name="Johannesson H."/>
        </authorList>
    </citation>
    <scope>NUCLEOTIDE SEQUENCE</scope>
    <source>
        <strain evidence="13">PSN324</strain>
    </source>
</reference>
<comment type="caution">
    <text evidence="13">The sequence shown here is derived from an EMBL/GenBank/DDBJ whole genome shotgun (WGS) entry which is preliminary data.</text>
</comment>
<dbReference type="EMBL" id="MU864961">
    <property type="protein sequence ID" value="KAK4463326.1"/>
    <property type="molecule type" value="Genomic_DNA"/>
</dbReference>
<proteinExistence type="predicted"/>
<evidence type="ECO:0000256" key="9">
    <source>
        <dbReference type="SAM" id="MobiDB-lite"/>
    </source>
</evidence>
<dbReference type="SUPFAM" id="SSF89009">
    <property type="entry name" value="GAT-like domain"/>
    <property type="match status" value="1"/>
</dbReference>
<organism evidence="13 14">
    <name type="scientific">Cladorrhinum samala</name>
    <dbReference type="NCBI Taxonomy" id="585594"/>
    <lineage>
        <taxon>Eukaryota</taxon>
        <taxon>Fungi</taxon>
        <taxon>Dikarya</taxon>
        <taxon>Ascomycota</taxon>
        <taxon>Pezizomycotina</taxon>
        <taxon>Sordariomycetes</taxon>
        <taxon>Sordariomycetidae</taxon>
        <taxon>Sordariales</taxon>
        <taxon>Podosporaceae</taxon>
        <taxon>Cladorrhinum</taxon>
    </lineage>
</organism>
<dbReference type="CDD" id="cd14235">
    <property type="entry name" value="GAT_GGA_fungi"/>
    <property type="match status" value="1"/>
</dbReference>
<dbReference type="Gene3D" id="1.20.58.160">
    <property type="match status" value="1"/>
</dbReference>
<evidence type="ECO:0000256" key="1">
    <source>
        <dbReference type="ARBA" id="ARBA00004601"/>
    </source>
</evidence>
<keyword evidence="3" id="KW-0813">Transport</keyword>
<dbReference type="Gene3D" id="1.20.5.170">
    <property type="match status" value="1"/>
</dbReference>
<dbReference type="InterPro" id="IPR002014">
    <property type="entry name" value="VHS_dom"/>
</dbReference>
<evidence type="ECO:0000313" key="14">
    <source>
        <dbReference type="Proteomes" id="UP001321749"/>
    </source>
</evidence>
<dbReference type="InterPro" id="IPR038425">
    <property type="entry name" value="GAT_sf"/>
</dbReference>
<dbReference type="SUPFAM" id="SSF48464">
    <property type="entry name" value="ENTH/VHS domain"/>
    <property type="match status" value="1"/>
</dbReference>
<dbReference type="GO" id="GO:0006895">
    <property type="term" value="P:Golgi to endosome transport"/>
    <property type="evidence" value="ECO:0007669"/>
    <property type="project" value="UniProtKB-ARBA"/>
</dbReference>
<keyword evidence="14" id="KW-1185">Reference proteome</keyword>
<evidence type="ECO:0000256" key="6">
    <source>
        <dbReference type="ARBA" id="ARBA00023054"/>
    </source>
</evidence>
<dbReference type="Pfam" id="PF03127">
    <property type="entry name" value="GAT"/>
    <property type="match status" value="1"/>
</dbReference>
<keyword evidence="4" id="KW-0653">Protein transport</keyword>
<dbReference type="Gene3D" id="2.60.40.1230">
    <property type="match status" value="1"/>
</dbReference>
<evidence type="ECO:0000256" key="7">
    <source>
        <dbReference type="ARBA" id="ARBA00053552"/>
    </source>
</evidence>